<evidence type="ECO:0000313" key="4">
    <source>
        <dbReference type="Proteomes" id="UP000822688"/>
    </source>
</evidence>
<keyword evidence="2" id="KW-0732">Signal</keyword>
<gene>
    <name evidence="3" type="ORF">KC19_7G068800</name>
</gene>
<evidence type="ECO:0000256" key="2">
    <source>
        <dbReference type="SAM" id="SignalP"/>
    </source>
</evidence>
<comment type="caution">
    <text evidence="3">The sequence shown here is derived from an EMBL/GenBank/DDBJ whole genome shotgun (WGS) entry which is preliminary data.</text>
</comment>
<dbReference type="EMBL" id="CM026428">
    <property type="protein sequence ID" value="KAG0566510.1"/>
    <property type="molecule type" value="Genomic_DNA"/>
</dbReference>
<dbReference type="AlphaFoldDB" id="A0A8T0H5I6"/>
<feature type="region of interest" description="Disordered" evidence="1">
    <location>
        <begin position="68"/>
        <end position="90"/>
    </location>
</feature>
<keyword evidence="4" id="KW-1185">Reference proteome</keyword>
<reference evidence="3" key="1">
    <citation type="submission" date="2020-06" db="EMBL/GenBank/DDBJ databases">
        <title>WGS assembly of Ceratodon purpureus strain R40.</title>
        <authorList>
            <person name="Carey S.B."/>
            <person name="Jenkins J."/>
            <person name="Shu S."/>
            <person name="Lovell J.T."/>
            <person name="Sreedasyam A."/>
            <person name="Maumus F."/>
            <person name="Tiley G.P."/>
            <person name="Fernandez-Pozo N."/>
            <person name="Barry K."/>
            <person name="Chen C."/>
            <person name="Wang M."/>
            <person name="Lipzen A."/>
            <person name="Daum C."/>
            <person name="Saski C.A."/>
            <person name="Payton A.C."/>
            <person name="Mcbreen J.C."/>
            <person name="Conrad R.E."/>
            <person name="Kollar L.M."/>
            <person name="Olsson S."/>
            <person name="Huttunen S."/>
            <person name="Landis J.B."/>
            <person name="Wickett N.J."/>
            <person name="Johnson M.G."/>
            <person name="Rensing S.A."/>
            <person name="Grimwood J."/>
            <person name="Schmutz J."/>
            <person name="Mcdaniel S.F."/>
        </authorList>
    </citation>
    <scope>NUCLEOTIDE SEQUENCE</scope>
    <source>
        <strain evidence="3">R40</strain>
    </source>
</reference>
<accession>A0A8T0H5I6</accession>
<proteinExistence type="predicted"/>
<protein>
    <recommendedName>
        <fullName evidence="5">Secreted protein</fullName>
    </recommendedName>
</protein>
<sequence length="90" mass="9440">MAVIMAPLAPPAAVSAMVVQCALSTSLVHTVQCMEAEPRQCTRVGQGDDSSMASTPASCLVLWQRHPGHATHSPVPSRPKSLTPALTSYD</sequence>
<evidence type="ECO:0008006" key="5">
    <source>
        <dbReference type="Google" id="ProtNLM"/>
    </source>
</evidence>
<evidence type="ECO:0000256" key="1">
    <source>
        <dbReference type="SAM" id="MobiDB-lite"/>
    </source>
</evidence>
<feature type="chain" id="PRO_5035872618" description="Secreted protein" evidence="2">
    <location>
        <begin position="17"/>
        <end position="90"/>
    </location>
</feature>
<dbReference type="Proteomes" id="UP000822688">
    <property type="component" value="Chromosome 7"/>
</dbReference>
<evidence type="ECO:0000313" key="3">
    <source>
        <dbReference type="EMBL" id="KAG0566510.1"/>
    </source>
</evidence>
<feature type="signal peptide" evidence="2">
    <location>
        <begin position="1"/>
        <end position="16"/>
    </location>
</feature>
<name>A0A8T0H5I6_CERPU</name>
<organism evidence="3 4">
    <name type="scientific">Ceratodon purpureus</name>
    <name type="common">Fire moss</name>
    <name type="synonym">Dicranum purpureum</name>
    <dbReference type="NCBI Taxonomy" id="3225"/>
    <lineage>
        <taxon>Eukaryota</taxon>
        <taxon>Viridiplantae</taxon>
        <taxon>Streptophyta</taxon>
        <taxon>Embryophyta</taxon>
        <taxon>Bryophyta</taxon>
        <taxon>Bryophytina</taxon>
        <taxon>Bryopsida</taxon>
        <taxon>Dicranidae</taxon>
        <taxon>Pseudoditrichales</taxon>
        <taxon>Ditrichaceae</taxon>
        <taxon>Ceratodon</taxon>
    </lineage>
</organism>